<feature type="region of interest" description="Disordered" evidence="1">
    <location>
        <begin position="99"/>
        <end position="146"/>
    </location>
</feature>
<keyword evidence="3" id="KW-1185">Reference proteome</keyword>
<feature type="compositionally biased region" description="Polar residues" evidence="1">
    <location>
        <begin position="99"/>
        <end position="114"/>
    </location>
</feature>
<sequence length="413" mass="48232">MSHHYVHRNHKFATVCKVDIRASNITEDMCISNQRKIVVSFRILPLNATFNGRPSLSAFSSNDYRLDDDTDVTDDLLNKRMQIWYYTRPLYHHHDPMSTLRQQSQSNGGNTLSKNIHIDGDDEQPEVVDGNSNTNTNTNNNKDIDSELLPAIKCQRNSKSTLSTQKQQQQQQQQQQKLLRLYTKLQRDNEFKENFKYFMYNEPAKHLQQPQPTQSKGSVYDIEKNLLRKNENYGDGDGDDDDNDDSDGDGDDNDRDNENDYRAINSDRENHQNQDSKANVDQFFRAYVKRMKYQEKQQQTFLPSISGGVMTNLGKFFRDLSKNVHYSEQYRWNENEQKLLEGHRAIASFQNHLPDALPEHKNQTALNTELIQAIRFYRPSQKIRSLVTMNPHGQWSHDSKFIDPNYMWVGLGK</sequence>
<feature type="compositionally biased region" description="Low complexity" evidence="1">
    <location>
        <begin position="131"/>
        <end position="141"/>
    </location>
</feature>
<evidence type="ECO:0000313" key="3">
    <source>
        <dbReference type="Proteomes" id="UP000078200"/>
    </source>
</evidence>
<protein>
    <submittedName>
        <fullName evidence="2">Uncharacterized protein</fullName>
    </submittedName>
</protein>
<dbReference type="Proteomes" id="UP000078200">
    <property type="component" value="Unassembled WGS sequence"/>
</dbReference>
<name>A0A1A9UQ11_GLOAU</name>
<feature type="region of interest" description="Disordered" evidence="1">
    <location>
        <begin position="229"/>
        <end position="278"/>
    </location>
</feature>
<evidence type="ECO:0000313" key="2">
    <source>
        <dbReference type="EnsemblMetazoa" id="GAUT011720-PA"/>
    </source>
</evidence>
<organism evidence="2 3">
    <name type="scientific">Glossina austeni</name>
    <name type="common">Savannah tsetse fly</name>
    <dbReference type="NCBI Taxonomy" id="7395"/>
    <lineage>
        <taxon>Eukaryota</taxon>
        <taxon>Metazoa</taxon>
        <taxon>Ecdysozoa</taxon>
        <taxon>Arthropoda</taxon>
        <taxon>Hexapoda</taxon>
        <taxon>Insecta</taxon>
        <taxon>Pterygota</taxon>
        <taxon>Neoptera</taxon>
        <taxon>Endopterygota</taxon>
        <taxon>Diptera</taxon>
        <taxon>Brachycera</taxon>
        <taxon>Muscomorpha</taxon>
        <taxon>Hippoboscoidea</taxon>
        <taxon>Glossinidae</taxon>
        <taxon>Glossina</taxon>
    </lineage>
</organism>
<feature type="compositionally biased region" description="Basic and acidic residues" evidence="1">
    <location>
        <begin position="256"/>
        <end position="274"/>
    </location>
</feature>
<accession>A0A1A9UQ11</accession>
<dbReference type="EnsemblMetazoa" id="GAUT011720-RA">
    <property type="protein sequence ID" value="GAUT011720-PA"/>
    <property type="gene ID" value="GAUT011720"/>
</dbReference>
<reference evidence="2" key="1">
    <citation type="submission" date="2020-05" db="UniProtKB">
        <authorList>
            <consortium name="EnsemblMetazoa"/>
        </authorList>
    </citation>
    <scope>IDENTIFICATION</scope>
    <source>
        <strain evidence="2">TTRI</strain>
    </source>
</reference>
<dbReference type="VEuPathDB" id="VectorBase:GAUT011720"/>
<feature type="compositionally biased region" description="Acidic residues" evidence="1">
    <location>
        <begin position="234"/>
        <end position="255"/>
    </location>
</feature>
<dbReference type="AlphaFoldDB" id="A0A1A9UQ11"/>
<proteinExistence type="predicted"/>
<evidence type="ECO:0000256" key="1">
    <source>
        <dbReference type="SAM" id="MobiDB-lite"/>
    </source>
</evidence>